<dbReference type="GO" id="GO:0001664">
    <property type="term" value="F:G protein-coupled receptor binding"/>
    <property type="evidence" value="ECO:0007669"/>
    <property type="project" value="Ensembl"/>
</dbReference>
<evidence type="ECO:0000313" key="16">
    <source>
        <dbReference type="Proteomes" id="UP000472272"/>
    </source>
</evidence>
<evidence type="ECO:0000256" key="13">
    <source>
        <dbReference type="SAM" id="Phobius"/>
    </source>
</evidence>
<dbReference type="RefSeq" id="XP_028567508.1">
    <property type="nucleotide sequence ID" value="XM_028711675.1"/>
</dbReference>
<dbReference type="GO" id="GO:0046847">
    <property type="term" value="P:filopodium assembly"/>
    <property type="evidence" value="ECO:0007669"/>
    <property type="project" value="Ensembl"/>
</dbReference>
<dbReference type="CTD" id="9294"/>
<keyword evidence="8" id="KW-0325">Glycoprotein</keyword>
<keyword evidence="6 13" id="KW-0472">Membrane</keyword>
<feature type="disulfide bond" evidence="10">
    <location>
        <begin position="172"/>
        <end position="179"/>
    </location>
</feature>
<evidence type="ECO:0000256" key="1">
    <source>
        <dbReference type="ARBA" id="ARBA00004651"/>
    </source>
</evidence>
<keyword evidence="5 11" id="KW-0297">G-protein coupled receptor</keyword>
<feature type="region of interest" description="Disordered" evidence="12">
    <location>
        <begin position="332"/>
        <end position="351"/>
    </location>
</feature>
<name>A0A670KP48_PODMU</name>
<feature type="transmembrane region" description="Helical" evidence="13">
    <location>
        <begin position="33"/>
        <end position="55"/>
    </location>
</feature>
<accession>A0A670KP48</accession>
<dbReference type="InterPro" id="IPR017452">
    <property type="entry name" value="GPCR_Rhodpsn_7TM"/>
</dbReference>
<feature type="domain" description="G-protein coupled receptors family 1 profile" evidence="14">
    <location>
        <begin position="50"/>
        <end position="288"/>
    </location>
</feature>
<reference evidence="15" key="2">
    <citation type="submission" date="2025-08" db="UniProtKB">
        <authorList>
            <consortium name="Ensembl"/>
        </authorList>
    </citation>
    <scope>IDENTIFICATION</scope>
</reference>
<feature type="transmembrane region" description="Helical" evidence="13">
    <location>
        <begin position="149"/>
        <end position="170"/>
    </location>
</feature>
<dbReference type="GO" id="GO:0060079">
    <property type="term" value="P:excitatory postsynaptic potential"/>
    <property type="evidence" value="ECO:0007669"/>
    <property type="project" value="Ensembl"/>
</dbReference>
<dbReference type="Ensembl" id="ENSPMRT00000039007.1">
    <property type="protein sequence ID" value="ENSPMRP00000036832.1"/>
    <property type="gene ID" value="ENSPMRG00000023729.1"/>
</dbReference>
<evidence type="ECO:0000313" key="15">
    <source>
        <dbReference type="Ensembl" id="ENSPMRP00000036832.1"/>
    </source>
</evidence>
<feature type="disulfide bond" evidence="10">
    <location>
        <begin position="259"/>
        <end position="264"/>
    </location>
</feature>
<keyword evidence="4 13" id="KW-1133">Transmembrane helix</keyword>
<keyword evidence="10" id="KW-1015">Disulfide bond</keyword>
<comment type="similarity">
    <text evidence="11">Belongs to the G-protein coupled receptor 1 family.</text>
</comment>
<evidence type="ECO:0000256" key="8">
    <source>
        <dbReference type="ARBA" id="ARBA00023180"/>
    </source>
</evidence>
<evidence type="ECO:0000256" key="5">
    <source>
        <dbReference type="ARBA" id="ARBA00023040"/>
    </source>
</evidence>
<evidence type="ECO:0000256" key="9">
    <source>
        <dbReference type="ARBA" id="ARBA00023224"/>
    </source>
</evidence>
<evidence type="ECO:0000256" key="2">
    <source>
        <dbReference type="ARBA" id="ARBA00022475"/>
    </source>
</evidence>
<evidence type="ECO:0000256" key="10">
    <source>
        <dbReference type="PIRSR" id="PIRSR604061-50"/>
    </source>
</evidence>
<dbReference type="GeneID" id="114587445"/>
<feature type="transmembrane region" description="Helical" evidence="13">
    <location>
        <begin position="230"/>
        <end position="252"/>
    </location>
</feature>
<dbReference type="Pfam" id="PF00001">
    <property type="entry name" value="7tm_1"/>
    <property type="match status" value="1"/>
</dbReference>
<dbReference type="OrthoDB" id="10051098at2759"/>
<dbReference type="GO" id="GO:0005886">
    <property type="term" value="C:plasma membrane"/>
    <property type="evidence" value="ECO:0007669"/>
    <property type="project" value="UniProtKB-SubCell"/>
</dbReference>
<dbReference type="KEGG" id="pmua:114587445"/>
<keyword evidence="16" id="KW-1185">Reference proteome</keyword>
<dbReference type="GO" id="GO:0098794">
    <property type="term" value="C:postsynapse"/>
    <property type="evidence" value="ECO:0007669"/>
    <property type="project" value="GOC"/>
</dbReference>
<keyword evidence="3 11" id="KW-0812">Transmembrane</keyword>
<dbReference type="SUPFAM" id="SSF81321">
    <property type="entry name" value="Family A G protein-coupled receptor-like"/>
    <property type="match status" value="1"/>
</dbReference>
<evidence type="ECO:0000256" key="4">
    <source>
        <dbReference type="ARBA" id="ARBA00022989"/>
    </source>
</evidence>
<evidence type="ECO:0000256" key="3">
    <source>
        <dbReference type="ARBA" id="ARBA00022692"/>
    </source>
</evidence>
<dbReference type="OMA" id="ACWVTSI"/>
<feature type="transmembrane region" description="Helical" evidence="13">
    <location>
        <begin position="67"/>
        <end position="91"/>
    </location>
</feature>
<dbReference type="GO" id="GO:0090394">
    <property type="term" value="P:negative regulation of excitatory postsynaptic potential"/>
    <property type="evidence" value="ECO:0007669"/>
    <property type="project" value="Ensembl"/>
</dbReference>
<keyword evidence="7 11" id="KW-0675">Receptor</keyword>
<dbReference type="PROSITE" id="PS00237">
    <property type="entry name" value="G_PROTEIN_RECEP_F1_1"/>
    <property type="match status" value="1"/>
</dbReference>
<dbReference type="PRINTS" id="PR00237">
    <property type="entry name" value="GPCRRHODOPSN"/>
</dbReference>
<evidence type="ECO:0000256" key="7">
    <source>
        <dbReference type="ARBA" id="ARBA00023170"/>
    </source>
</evidence>
<reference evidence="15 16" key="1">
    <citation type="journal article" date="2019" name="Proc. Natl. Acad. Sci. U.S.A.">
        <title>Regulatory changes in pterin and carotenoid genes underlie balanced color polymorphisms in the wall lizard.</title>
        <authorList>
            <person name="Andrade P."/>
            <person name="Pinho C."/>
            <person name="Perez I de Lanuza G."/>
            <person name="Afonso S."/>
            <person name="Brejcha J."/>
            <person name="Rubin C.J."/>
            <person name="Wallerman O."/>
            <person name="Pereira P."/>
            <person name="Sabatino S.J."/>
            <person name="Bellati A."/>
            <person name="Pellitteri-Rosa D."/>
            <person name="Bosakova Z."/>
            <person name="Bunikis I."/>
            <person name="Carretero M.A."/>
            <person name="Feiner N."/>
            <person name="Marsik P."/>
            <person name="Pauperio F."/>
            <person name="Salvi D."/>
            <person name="Soler L."/>
            <person name="While G.M."/>
            <person name="Uller T."/>
            <person name="Font E."/>
            <person name="Andersson L."/>
            <person name="Carneiro M."/>
        </authorList>
    </citation>
    <scope>NUCLEOTIDE SEQUENCE</scope>
</reference>
<dbReference type="AlphaFoldDB" id="A0A670KP48"/>
<dbReference type="GO" id="GO:0038036">
    <property type="term" value="F:sphingosine-1-phosphate receptor activity"/>
    <property type="evidence" value="ECO:0007669"/>
    <property type="project" value="Ensembl"/>
</dbReference>
<feature type="transmembrane region" description="Helical" evidence="13">
    <location>
        <begin position="272"/>
        <end position="290"/>
    </location>
</feature>
<protein>
    <submittedName>
        <fullName evidence="15">Sphingosine-1-phosphate receptor 2</fullName>
    </submittedName>
</protein>
<feature type="transmembrane region" description="Helical" evidence="13">
    <location>
        <begin position="111"/>
        <end position="128"/>
    </location>
</feature>
<dbReference type="GO" id="GO:0150052">
    <property type="term" value="P:regulation of postsynapse assembly"/>
    <property type="evidence" value="ECO:0007669"/>
    <property type="project" value="Ensembl"/>
</dbReference>
<dbReference type="SMART" id="SM01381">
    <property type="entry name" value="7TM_GPCR_Srsx"/>
    <property type="match status" value="1"/>
</dbReference>
<dbReference type="InterPro" id="IPR004063">
    <property type="entry name" value="EDG5_rcpt"/>
</dbReference>
<dbReference type="GO" id="GO:1903142">
    <property type="term" value="P:positive regulation of establishment of endothelial barrier"/>
    <property type="evidence" value="ECO:0007669"/>
    <property type="project" value="Ensembl"/>
</dbReference>
<evidence type="ECO:0000256" key="11">
    <source>
        <dbReference type="RuleBase" id="RU000688"/>
    </source>
</evidence>
<reference evidence="15" key="3">
    <citation type="submission" date="2025-09" db="UniProtKB">
        <authorList>
            <consortium name="Ensembl"/>
        </authorList>
    </citation>
    <scope>IDENTIFICATION</scope>
</reference>
<dbReference type="GO" id="GO:0030036">
    <property type="term" value="P:actin cytoskeleton organization"/>
    <property type="evidence" value="ECO:0007669"/>
    <property type="project" value="Ensembl"/>
</dbReference>
<dbReference type="GO" id="GO:0005178">
    <property type="term" value="F:integrin binding"/>
    <property type="evidence" value="ECO:0007669"/>
    <property type="project" value="Ensembl"/>
</dbReference>
<proteinExistence type="inferred from homology"/>
<dbReference type="PROSITE" id="PS50262">
    <property type="entry name" value="G_PROTEIN_RECEP_F1_2"/>
    <property type="match status" value="1"/>
</dbReference>
<dbReference type="PRINTS" id="PR01523">
    <property type="entry name" value="S1PRECEPTOR"/>
</dbReference>
<evidence type="ECO:0000256" key="6">
    <source>
        <dbReference type="ARBA" id="ARBA00023136"/>
    </source>
</evidence>
<dbReference type="GO" id="GO:0098978">
    <property type="term" value="C:glutamatergic synapse"/>
    <property type="evidence" value="ECO:0007669"/>
    <property type="project" value="Ensembl"/>
</dbReference>
<evidence type="ECO:0000259" key="14">
    <source>
        <dbReference type="PROSITE" id="PS50262"/>
    </source>
</evidence>
<organism evidence="15 16">
    <name type="scientific">Podarcis muralis</name>
    <name type="common">Wall lizard</name>
    <name type="synonym">Lacerta muralis</name>
    <dbReference type="NCBI Taxonomy" id="64176"/>
    <lineage>
        <taxon>Eukaryota</taxon>
        <taxon>Metazoa</taxon>
        <taxon>Chordata</taxon>
        <taxon>Craniata</taxon>
        <taxon>Vertebrata</taxon>
        <taxon>Euteleostomi</taxon>
        <taxon>Lepidosauria</taxon>
        <taxon>Squamata</taxon>
        <taxon>Bifurcata</taxon>
        <taxon>Unidentata</taxon>
        <taxon>Episquamata</taxon>
        <taxon>Laterata</taxon>
        <taxon>Lacertibaenia</taxon>
        <taxon>Lacertidae</taxon>
        <taxon>Podarcis</taxon>
    </lineage>
</organism>
<dbReference type="InterPro" id="IPR004061">
    <property type="entry name" value="S1P_rcpt"/>
</dbReference>
<dbReference type="PRINTS" id="PR01525">
    <property type="entry name" value="EDG5RECEPTOR"/>
</dbReference>
<evidence type="ECO:0000256" key="12">
    <source>
        <dbReference type="SAM" id="MobiDB-lite"/>
    </source>
</evidence>
<keyword evidence="9 11" id="KW-0807">Transducer</keyword>
<gene>
    <name evidence="15" type="primary">S1PR2</name>
</gene>
<dbReference type="GO" id="GO:0008528">
    <property type="term" value="F:G protein-coupled peptide receptor activity"/>
    <property type="evidence" value="ECO:0007669"/>
    <property type="project" value="Ensembl"/>
</dbReference>
<comment type="subcellular location">
    <subcellularLocation>
        <location evidence="1">Cell membrane</location>
        <topology evidence="1">Multi-pass membrane protein</topology>
    </subcellularLocation>
</comment>
<dbReference type="RefSeq" id="XP_028567509.1">
    <property type="nucleotide sequence ID" value="XM_028711676.1"/>
</dbReference>
<keyword evidence="2" id="KW-1003">Cell membrane</keyword>
<dbReference type="GeneTree" id="ENSGT01050000244887"/>
<dbReference type="GO" id="GO:0098793">
    <property type="term" value="C:presynapse"/>
    <property type="evidence" value="ECO:0007669"/>
    <property type="project" value="Ensembl"/>
</dbReference>
<dbReference type="Gene3D" id="1.20.1070.10">
    <property type="entry name" value="Rhodopsin 7-helix transmembrane proteins"/>
    <property type="match status" value="1"/>
</dbReference>
<dbReference type="InterPro" id="IPR000276">
    <property type="entry name" value="GPCR_Rhodpsn"/>
</dbReference>
<feature type="transmembrane region" description="Helical" evidence="13">
    <location>
        <begin position="190"/>
        <end position="210"/>
    </location>
</feature>
<dbReference type="Proteomes" id="UP000472272">
    <property type="component" value="Chromosome 17"/>
</dbReference>
<dbReference type="PANTHER" id="PTHR22750">
    <property type="entry name" value="G-PROTEIN COUPLED RECEPTOR"/>
    <property type="match status" value="1"/>
</dbReference>
<sequence>MGNTFDSYFNKHKIVEHYNYTKDRLEKDDDPSLSSGSVAIIVLCCFIILENLLVLMSVWRNKKFHSAMFIFIGNLAFSDLLAGSAFIANVVLSGPATFHLTPLLWFVREGTAFATLAASVFSLLAIAIERHVAITKVKVYSSDKNCRMVLLIGACWVISAAIGGLPILGWNCIHDLDKCSTVLPFYSKHYVVFVVTIFTAILFSIVVLYVRIYRIVRSSHAEMAGSQTIALLRTVTFVLGAFIICWLPAFIILSIDASCARKSCPILFQSKYFFAFATLNSAINPLIYTLRSKDMRKEFLRVLCCWGVMGQGKPSERCMIPLRSSSSLERCTQKQDNPTAPFMKKEHSTFV</sequence>